<dbReference type="Gene3D" id="3.40.50.150">
    <property type="entry name" value="Vaccinia Virus protein VP39"/>
    <property type="match status" value="1"/>
</dbReference>
<dbReference type="InterPro" id="IPR036388">
    <property type="entry name" value="WH-like_DNA-bd_sf"/>
</dbReference>
<accession>A0AAF0I4M2</accession>
<feature type="domain" description="O-methyltransferase C-terminal" evidence="4">
    <location>
        <begin position="136"/>
        <end position="324"/>
    </location>
</feature>
<dbReference type="Proteomes" id="UP001218638">
    <property type="component" value="Chromosome"/>
</dbReference>
<keyword evidence="1 5" id="KW-0489">Methyltransferase</keyword>
<evidence type="ECO:0000313" key="5">
    <source>
        <dbReference type="EMBL" id="WED66913.1"/>
    </source>
</evidence>
<evidence type="ECO:0000256" key="3">
    <source>
        <dbReference type="ARBA" id="ARBA00022691"/>
    </source>
</evidence>
<reference evidence="5" key="1">
    <citation type="submission" date="2023-03" db="EMBL/GenBank/DDBJ databases">
        <title>Lomoglobus Profundus gen. nov., sp. nov., a novel member of the phylum Verrucomicrobia, isolated from deep-marine sediment of South China Sea.</title>
        <authorList>
            <person name="Ahmad T."/>
            <person name="Ishaq S.E."/>
            <person name="Wang F."/>
        </authorList>
    </citation>
    <scope>NUCLEOTIDE SEQUENCE</scope>
    <source>
        <strain evidence="5">LMO-M01</strain>
    </source>
</reference>
<organism evidence="5 6">
    <name type="scientific">Synoicihabitans lomoniglobus</name>
    <dbReference type="NCBI Taxonomy" id="2909285"/>
    <lineage>
        <taxon>Bacteria</taxon>
        <taxon>Pseudomonadati</taxon>
        <taxon>Verrucomicrobiota</taxon>
        <taxon>Opitutia</taxon>
        <taxon>Opitutales</taxon>
        <taxon>Opitutaceae</taxon>
        <taxon>Synoicihabitans</taxon>
    </lineage>
</organism>
<keyword evidence="6" id="KW-1185">Reference proteome</keyword>
<dbReference type="InterPro" id="IPR029063">
    <property type="entry name" value="SAM-dependent_MTases_sf"/>
</dbReference>
<dbReference type="PANTHER" id="PTHR43712:SF2">
    <property type="entry name" value="O-METHYLTRANSFERASE CICE"/>
    <property type="match status" value="1"/>
</dbReference>
<dbReference type="PANTHER" id="PTHR43712">
    <property type="entry name" value="PUTATIVE (AFU_ORTHOLOGUE AFUA_4G14580)-RELATED"/>
    <property type="match status" value="1"/>
</dbReference>
<proteinExistence type="predicted"/>
<sequence length="343" mass="37344">MPINALINEPVSDPISLYRYRDGLAAVDLLAVAVAHLDLFTWLADNPSTLAAICQKFEIHPRPADVMMSLTTANGLTTLTGGVFLVTLRGREHLSSGSPWDMGPYFASMKDRPSTLAMLEVLRTNRPANFGSFDPQAWAQAMERPEFAKAFTAAMDCRGVLLGPAIARRVDLAERNAVLDIAGGSGIYACAMVANHANLRGAVLERAPVDRIARDSIAAKGYSDRVDVITGDMFADTWPTGFDVHLMSNVLHDWDEPKVRELLKKSYDALPVGGVLLLHHAYLNVEKTGPLHVAEFSALLMQITEGKCYSLGEMRSYLVDAGFQWGGVKSTAVSRSVIIAIKE</sequence>
<evidence type="ECO:0000256" key="1">
    <source>
        <dbReference type="ARBA" id="ARBA00022603"/>
    </source>
</evidence>
<evidence type="ECO:0000256" key="2">
    <source>
        <dbReference type="ARBA" id="ARBA00022679"/>
    </source>
</evidence>
<evidence type="ECO:0000313" key="6">
    <source>
        <dbReference type="Proteomes" id="UP001218638"/>
    </source>
</evidence>
<dbReference type="Gene3D" id="1.10.10.10">
    <property type="entry name" value="Winged helix-like DNA-binding domain superfamily/Winged helix DNA-binding domain"/>
    <property type="match status" value="1"/>
</dbReference>
<name>A0AAF0I4M2_9BACT</name>
<gene>
    <name evidence="5" type="ORF">PXH66_08625</name>
</gene>
<dbReference type="EMBL" id="CP119075">
    <property type="protein sequence ID" value="WED66913.1"/>
    <property type="molecule type" value="Genomic_DNA"/>
</dbReference>
<dbReference type="GO" id="GO:0008171">
    <property type="term" value="F:O-methyltransferase activity"/>
    <property type="evidence" value="ECO:0007669"/>
    <property type="project" value="InterPro"/>
</dbReference>
<dbReference type="SUPFAM" id="SSF53335">
    <property type="entry name" value="S-adenosyl-L-methionine-dependent methyltransferases"/>
    <property type="match status" value="1"/>
</dbReference>
<protein>
    <submittedName>
        <fullName evidence="5">Methyltransferase</fullName>
    </submittedName>
</protein>
<dbReference type="GO" id="GO:0032259">
    <property type="term" value="P:methylation"/>
    <property type="evidence" value="ECO:0007669"/>
    <property type="project" value="UniProtKB-KW"/>
</dbReference>
<dbReference type="Pfam" id="PF00891">
    <property type="entry name" value="Methyltransf_2"/>
    <property type="match status" value="1"/>
</dbReference>
<dbReference type="InterPro" id="IPR001077">
    <property type="entry name" value="COMT_C"/>
</dbReference>
<dbReference type="RefSeq" id="WP_330929665.1">
    <property type="nucleotide sequence ID" value="NZ_CP119075.1"/>
</dbReference>
<dbReference type="AlphaFoldDB" id="A0AAF0I4M2"/>
<keyword evidence="3" id="KW-0949">S-adenosyl-L-methionine</keyword>
<keyword evidence="2" id="KW-0808">Transferase</keyword>
<dbReference type="PROSITE" id="PS51683">
    <property type="entry name" value="SAM_OMT_II"/>
    <property type="match status" value="1"/>
</dbReference>
<evidence type="ECO:0000259" key="4">
    <source>
        <dbReference type="Pfam" id="PF00891"/>
    </source>
</evidence>
<dbReference type="CDD" id="cd02440">
    <property type="entry name" value="AdoMet_MTases"/>
    <property type="match status" value="1"/>
</dbReference>
<dbReference type="InterPro" id="IPR016461">
    <property type="entry name" value="COMT-like"/>
</dbReference>
<dbReference type="KEGG" id="slom:PXH66_08625"/>